<dbReference type="GO" id="GO:0015297">
    <property type="term" value="F:antiporter activity"/>
    <property type="evidence" value="ECO:0007669"/>
    <property type="project" value="UniProtKB-KW"/>
</dbReference>
<keyword evidence="5 9" id="KW-0812">Transmembrane</keyword>
<keyword evidence="4" id="KW-1003">Cell membrane</keyword>
<name>A0A6L6J851_9RHOB</name>
<dbReference type="PANTHER" id="PTHR32507">
    <property type="entry name" value="NA(+)/H(+) ANTIPORTER 1"/>
    <property type="match status" value="1"/>
</dbReference>
<dbReference type="InterPro" id="IPR038770">
    <property type="entry name" value="Na+/solute_symporter_sf"/>
</dbReference>
<dbReference type="Pfam" id="PF02254">
    <property type="entry name" value="TrkA_N"/>
    <property type="match status" value="1"/>
</dbReference>
<dbReference type="Proteomes" id="UP000478183">
    <property type="component" value="Unassembled WGS sequence"/>
</dbReference>
<dbReference type="GO" id="GO:0005886">
    <property type="term" value="C:plasma membrane"/>
    <property type="evidence" value="ECO:0007669"/>
    <property type="project" value="UniProtKB-SubCell"/>
</dbReference>
<feature type="transmembrane region" description="Helical" evidence="9">
    <location>
        <begin position="338"/>
        <end position="357"/>
    </location>
</feature>
<feature type="domain" description="RCK N-terminal" evidence="11">
    <location>
        <begin position="408"/>
        <end position="489"/>
    </location>
</feature>
<keyword evidence="3" id="KW-0050">Antiport</keyword>
<feature type="transmembrane region" description="Helical" evidence="9">
    <location>
        <begin position="277"/>
        <end position="294"/>
    </location>
</feature>
<dbReference type="InterPro" id="IPR036291">
    <property type="entry name" value="NAD(P)-bd_dom_sf"/>
</dbReference>
<dbReference type="SUPFAM" id="SSF51735">
    <property type="entry name" value="NAD(P)-binding Rossmann-fold domains"/>
    <property type="match status" value="1"/>
</dbReference>
<proteinExistence type="predicted"/>
<evidence type="ECO:0000256" key="6">
    <source>
        <dbReference type="ARBA" id="ARBA00022989"/>
    </source>
</evidence>
<dbReference type="Gene3D" id="1.20.1530.20">
    <property type="match status" value="1"/>
</dbReference>
<feature type="transmembrane region" description="Helical" evidence="9">
    <location>
        <begin position="225"/>
        <end position="242"/>
    </location>
</feature>
<comment type="caution">
    <text evidence="12">The sequence shown here is derived from an EMBL/GenBank/DDBJ whole genome shotgun (WGS) entry which is preliminary data.</text>
</comment>
<feature type="transmembrane region" description="Helical" evidence="9">
    <location>
        <begin position="36"/>
        <end position="54"/>
    </location>
</feature>
<protein>
    <submittedName>
        <fullName evidence="12">Sodium:proton antiporter</fullName>
    </submittedName>
</protein>
<evidence type="ECO:0000256" key="8">
    <source>
        <dbReference type="ARBA" id="ARBA00023136"/>
    </source>
</evidence>
<feature type="transmembrane region" description="Helical" evidence="9">
    <location>
        <begin position="12"/>
        <end position="29"/>
    </location>
</feature>
<feature type="transmembrane region" description="Helical" evidence="9">
    <location>
        <begin position="66"/>
        <end position="84"/>
    </location>
</feature>
<organism evidence="12 13">
    <name type="scientific">Paracoccus aestuariivivens</name>
    <dbReference type="NCBI Taxonomy" id="1820333"/>
    <lineage>
        <taxon>Bacteria</taxon>
        <taxon>Pseudomonadati</taxon>
        <taxon>Pseudomonadota</taxon>
        <taxon>Alphaproteobacteria</taxon>
        <taxon>Rhodobacterales</taxon>
        <taxon>Paracoccaceae</taxon>
        <taxon>Paracoccus</taxon>
    </lineage>
</organism>
<feature type="domain" description="Cation/H+ exchanger transmembrane" evidence="10">
    <location>
        <begin position="27"/>
        <end position="396"/>
    </location>
</feature>
<dbReference type="GO" id="GO:0006813">
    <property type="term" value="P:potassium ion transport"/>
    <property type="evidence" value="ECO:0007669"/>
    <property type="project" value="InterPro"/>
</dbReference>
<feature type="transmembrane region" description="Helical" evidence="9">
    <location>
        <begin position="306"/>
        <end position="326"/>
    </location>
</feature>
<dbReference type="AlphaFoldDB" id="A0A6L6J851"/>
<comment type="subcellular location">
    <subcellularLocation>
        <location evidence="1">Cell membrane</location>
        <topology evidence="1">Multi-pass membrane protein</topology>
    </subcellularLocation>
</comment>
<keyword evidence="8 9" id="KW-0472">Membrane</keyword>
<feature type="transmembrane region" description="Helical" evidence="9">
    <location>
        <begin position="369"/>
        <end position="391"/>
    </location>
</feature>
<dbReference type="Gene3D" id="3.40.50.720">
    <property type="entry name" value="NAD(P)-binding Rossmann-like Domain"/>
    <property type="match status" value="1"/>
</dbReference>
<keyword evidence="13" id="KW-1185">Reference proteome</keyword>
<evidence type="ECO:0000256" key="2">
    <source>
        <dbReference type="ARBA" id="ARBA00022448"/>
    </source>
</evidence>
<evidence type="ECO:0000256" key="5">
    <source>
        <dbReference type="ARBA" id="ARBA00022692"/>
    </source>
</evidence>
<feature type="transmembrane region" description="Helical" evidence="9">
    <location>
        <begin position="96"/>
        <end position="117"/>
    </location>
</feature>
<dbReference type="GO" id="GO:1902600">
    <property type="term" value="P:proton transmembrane transport"/>
    <property type="evidence" value="ECO:0007669"/>
    <property type="project" value="InterPro"/>
</dbReference>
<evidence type="ECO:0000256" key="7">
    <source>
        <dbReference type="ARBA" id="ARBA00023065"/>
    </source>
</evidence>
<dbReference type="EMBL" id="WMIE01000002">
    <property type="protein sequence ID" value="MTH77375.1"/>
    <property type="molecule type" value="Genomic_DNA"/>
</dbReference>
<sequence>MVTEVTGLSPMEAFAIVGVAGVGAQWLAWRFRMPGIVLMLAAGLLLGPVTGIFVPEDVLGPLLEPLISLAVALILFEGGLTLNFRELHDAKAAVRHLVYIGAPLGWALSALALNLVAGLQWEAAIVFGGIMIVTGPTVIAPLLRQARLRTRPAQTLQWEAIVNDPLGALAAVLALLVVLVRYENLGQTEAFLTLIVGVGFALGLGLAAGWGIVRAFRRNLVPEYMKVPLLFVTVLGVFTGANSVLNESGLMTVTVMGLLIANADLPSYTEIHRFKETATILLVSGVFILLGANFRFETLAMLDWRAVAFVLSVIFVVRPLTVFISLTGTGMPWQEKFLIGFTGPRGVVLVAVSGIFAERLLHEGIQDGALLVPLAFVLVVATVVLHGFTLAPMARWLGLTSGDRPGLIIVGGSQFATGLAKALEKADVRVLIADPNRVHLRSARSEGVPCYDGDILSDAAELSVEFIAYTTLLAASDNDAYNTLVATDLAPDLGREAIWQVTRHKEDLARHALPSQLGGRAINGNRTLSQYLDLLAQGWTFRTTRLTEAYTIEQWRAARPEAIALAVVERGKVVFVSDGARLEPRPGSRIIALMPSDAGLQSEPTDEEGREIPLAETMPAVASVAAASARDVLSGR</sequence>
<gene>
    <name evidence="12" type="ORF">GL286_06530</name>
</gene>
<dbReference type="OrthoDB" id="570124at2"/>
<feature type="transmembrane region" description="Helical" evidence="9">
    <location>
        <begin position="194"/>
        <end position="213"/>
    </location>
</feature>
<dbReference type="InterPro" id="IPR006153">
    <property type="entry name" value="Cation/H_exchanger_TM"/>
</dbReference>
<feature type="transmembrane region" description="Helical" evidence="9">
    <location>
        <begin position="164"/>
        <end position="182"/>
    </location>
</feature>
<evidence type="ECO:0000313" key="12">
    <source>
        <dbReference type="EMBL" id="MTH77375.1"/>
    </source>
</evidence>
<evidence type="ECO:0000256" key="9">
    <source>
        <dbReference type="SAM" id="Phobius"/>
    </source>
</evidence>
<reference evidence="12 13" key="1">
    <citation type="submission" date="2019-11" db="EMBL/GenBank/DDBJ databases">
        <authorList>
            <person name="Dong K."/>
        </authorList>
    </citation>
    <scope>NUCLEOTIDE SEQUENCE [LARGE SCALE GENOMIC DNA]</scope>
    <source>
        <strain evidence="12 13">NBRC 111993</strain>
    </source>
</reference>
<keyword evidence="6 9" id="KW-1133">Transmembrane helix</keyword>
<evidence type="ECO:0000259" key="11">
    <source>
        <dbReference type="Pfam" id="PF02254"/>
    </source>
</evidence>
<dbReference type="PANTHER" id="PTHR32507:SF0">
    <property type="entry name" value="NA(+)_H(+) ANTIPORTER 2-RELATED"/>
    <property type="match status" value="1"/>
</dbReference>
<evidence type="ECO:0000259" key="10">
    <source>
        <dbReference type="Pfam" id="PF00999"/>
    </source>
</evidence>
<evidence type="ECO:0000256" key="4">
    <source>
        <dbReference type="ARBA" id="ARBA00022475"/>
    </source>
</evidence>
<evidence type="ECO:0000256" key="3">
    <source>
        <dbReference type="ARBA" id="ARBA00022449"/>
    </source>
</evidence>
<keyword evidence="2" id="KW-0813">Transport</keyword>
<evidence type="ECO:0000313" key="13">
    <source>
        <dbReference type="Proteomes" id="UP000478183"/>
    </source>
</evidence>
<feature type="transmembrane region" description="Helical" evidence="9">
    <location>
        <begin position="123"/>
        <end position="143"/>
    </location>
</feature>
<dbReference type="RefSeq" id="WP_155094746.1">
    <property type="nucleotide sequence ID" value="NZ_WMIE01000002.1"/>
</dbReference>
<dbReference type="InterPro" id="IPR003148">
    <property type="entry name" value="RCK_N"/>
</dbReference>
<keyword evidence="7" id="KW-0406">Ion transport</keyword>
<dbReference type="Pfam" id="PF00999">
    <property type="entry name" value="Na_H_Exchanger"/>
    <property type="match status" value="1"/>
</dbReference>
<evidence type="ECO:0000256" key="1">
    <source>
        <dbReference type="ARBA" id="ARBA00004651"/>
    </source>
</evidence>
<accession>A0A6L6J851</accession>